<accession>A0A1E3IRG9</accession>
<dbReference type="Proteomes" id="UP000094043">
    <property type="component" value="Chromosome 2"/>
</dbReference>
<evidence type="ECO:0000313" key="2">
    <source>
        <dbReference type="Proteomes" id="UP000094043"/>
    </source>
</evidence>
<dbReference type="VEuPathDB" id="FungiDB:L203_01416"/>
<protein>
    <submittedName>
        <fullName evidence="1">Uncharacterized protein</fullName>
    </submittedName>
</protein>
<sequence>MPQYRSTASTYPPSVDAEQFSGTCTNEDVESFMSLLTNPYLVALLTRGGNVASSPTEAYHNLPRETRDQFTAIYKGIIDVIVDIRNGTRREEFGAFKDKMMKNVYIQQIKHSLCGTDGLPSVEDAIDHYRIIDDYNPSNTAIEETDGSLFTPNKLGRVDSGLGGISFPGSRENTARLSTPDSQLEHLESLRVEVD</sequence>
<dbReference type="GeneID" id="91086372"/>
<reference evidence="1" key="2">
    <citation type="journal article" date="2022" name="Elife">
        <title>Obligate sexual reproduction of a homothallic fungus closely related to the Cryptococcus pathogenic species complex.</title>
        <authorList>
            <person name="Passer A.R."/>
            <person name="Clancey S.A."/>
            <person name="Shea T."/>
            <person name="David-Palma M."/>
            <person name="Averette A.F."/>
            <person name="Boekhout T."/>
            <person name="Porcel B.M."/>
            <person name="Nowrousian M."/>
            <person name="Cuomo C.A."/>
            <person name="Sun S."/>
            <person name="Heitman J."/>
            <person name="Coelho M.A."/>
        </authorList>
    </citation>
    <scope>NUCLEOTIDE SEQUENCE</scope>
    <source>
        <strain evidence="1">CBS 7841</strain>
    </source>
</reference>
<dbReference type="KEGG" id="cdep:91086372"/>
<dbReference type="AlphaFoldDB" id="A0A1E3IRG9"/>
<keyword evidence="2" id="KW-1185">Reference proteome</keyword>
<name>A0A1E3IRG9_9TREE</name>
<reference evidence="1" key="1">
    <citation type="submission" date="2016-06" db="EMBL/GenBank/DDBJ databases">
        <authorList>
            <person name="Cuomo C."/>
            <person name="Litvintseva A."/>
            <person name="Heitman J."/>
            <person name="Chen Y."/>
            <person name="Sun S."/>
            <person name="Springer D."/>
            <person name="Dromer F."/>
            <person name="Young S."/>
            <person name="Zeng Q."/>
            <person name="Chapman S."/>
            <person name="Gujja S."/>
            <person name="Saif S."/>
            <person name="Birren B."/>
        </authorList>
    </citation>
    <scope>NUCLEOTIDE SEQUENCE</scope>
    <source>
        <strain evidence="1">CBS 7841</strain>
    </source>
</reference>
<dbReference type="RefSeq" id="XP_066067685.1">
    <property type="nucleotide sequence ID" value="XM_066211588.1"/>
</dbReference>
<proteinExistence type="predicted"/>
<evidence type="ECO:0000313" key="1">
    <source>
        <dbReference type="EMBL" id="WVN86985.1"/>
    </source>
</evidence>
<reference evidence="1" key="3">
    <citation type="submission" date="2024-01" db="EMBL/GenBank/DDBJ databases">
        <authorList>
            <person name="Coelho M.A."/>
            <person name="David-Palma M."/>
            <person name="Shea T."/>
            <person name="Sun S."/>
            <person name="Cuomo C.A."/>
            <person name="Heitman J."/>
        </authorList>
    </citation>
    <scope>NUCLEOTIDE SEQUENCE</scope>
    <source>
        <strain evidence="1">CBS 7841</strain>
    </source>
</reference>
<dbReference type="EMBL" id="CP143785">
    <property type="protein sequence ID" value="WVN86985.1"/>
    <property type="molecule type" value="Genomic_DNA"/>
</dbReference>
<organism evidence="1 2">
    <name type="scientific">Cryptococcus depauperatus CBS 7841</name>
    <dbReference type="NCBI Taxonomy" id="1295531"/>
    <lineage>
        <taxon>Eukaryota</taxon>
        <taxon>Fungi</taxon>
        <taxon>Dikarya</taxon>
        <taxon>Basidiomycota</taxon>
        <taxon>Agaricomycotina</taxon>
        <taxon>Tremellomycetes</taxon>
        <taxon>Tremellales</taxon>
        <taxon>Cryptococcaceae</taxon>
        <taxon>Cryptococcus</taxon>
    </lineage>
</organism>
<gene>
    <name evidence="1" type="ORF">L203_102160</name>
</gene>